<gene>
    <name evidence="2" type="primary">LlSoki10</name>
</gene>
<protein>
    <submittedName>
        <fullName evidence="2">Unidentified peptide</fullName>
    </submittedName>
</protein>
<keyword evidence="1" id="KW-0732">Signal</keyword>
<organism evidence="2">
    <name type="scientific">Laticauda laticaudata</name>
    <name type="common">Blue-ringed sea krait</name>
    <name type="synonym">Blue-lipped sea krait</name>
    <dbReference type="NCBI Taxonomy" id="8630"/>
    <lineage>
        <taxon>Eukaryota</taxon>
        <taxon>Metazoa</taxon>
        <taxon>Chordata</taxon>
        <taxon>Craniata</taxon>
        <taxon>Vertebrata</taxon>
        <taxon>Euteleostomi</taxon>
        <taxon>Lepidosauria</taxon>
        <taxon>Squamata</taxon>
        <taxon>Bifurcata</taxon>
        <taxon>Unidentata</taxon>
        <taxon>Episquamata</taxon>
        <taxon>Toxicofera</taxon>
        <taxon>Serpentes</taxon>
        <taxon>Colubroidea</taxon>
        <taxon>Elapidae</taxon>
        <taxon>Laticaudinae</taxon>
        <taxon>Laticauda</taxon>
    </lineage>
</organism>
<feature type="signal peptide" evidence="1">
    <location>
        <begin position="1"/>
        <end position="18"/>
    </location>
</feature>
<dbReference type="AlphaFoldDB" id="Q7T2I0"/>
<feature type="non-terminal residue" evidence="2">
    <location>
        <position position="1"/>
    </location>
</feature>
<sequence>KTLLLTLVVVTIVCLDLGKDTPEDVSTNSHQNLKPIKVVHLGRTLAIESSGEITVEL</sequence>
<proteinExistence type="predicted"/>
<reference evidence="2" key="1">
    <citation type="journal article" date="2003" name="Gene">
        <title>Molecular evolution and diversification of snake toxin genes, revealed by analysis of intron sequences.</title>
        <authorList>
            <person name="Fujimi T.J."/>
            <person name="Nakajyo T."/>
            <person name="Nishimura E."/>
            <person name="Ogura E."/>
            <person name="Tsuchiya T."/>
            <person name="Tamiya T."/>
        </authorList>
    </citation>
    <scope>NUCLEOTIDE SEQUENCE</scope>
</reference>
<feature type="chain" id="PRO_5004291546" evidence="1">
    <location>
        <begin position="19"/>
        <end position="57"/>
    </location>
</feature>
<accession>Q7T2I0</accession>
<dbReference type="EMBL" id="AB098535">
    <property type="protein sequence ID" value="BAC78208.1"/>
    <property type="molecule type" value="Genomic_DNA"/>
</dbReference>
<evidence type="ECO:0000313" key="2">
    <source>
        <dbReference type="EMBL" id="BAC78208.1"/>
    </source>
</evidence>
<evidence type="ECO:0000256" key="1">
    <source>
        <dbReference type="SAM" id="SignalP"/>
    </source>
</evidence>
<name>Q7T2I0_LATLA</name>